<dbReference type="EMBL" id="CP018789">
    <property type="protein sequence ID" value="ARR00496.1"/>
    <property type="molecule type" value="Genomic_DNA"/>
</dbReference>
<protein>
    <recommendedName>
        <fullName evidence="3">Periplasmic protein</fullName>
    </recommendedName>
</protein>
<accession>A0A1X9SWD5</accession>
<evidence type="ECO:0008006" key="3">
    <source>
        <dbReference type="Google" id="ProtNLM"/>
    </source>
</evidence>
<evidence type="ECO:0000313" key="2">
    <source>
        <dbReference type="Proteomes" id="UP000194260"/>
    </source>
</evidence>
<sequence>MRNLIITFFIICMIFTQSNGQNRCDKECLKELSNGVDFIQFIYNPLTLKEPIKGYYADIKKLLNIPEIEIGRKDIKVALIIPQDVIKSYSVVVSDSVFSYIFKRDIGSHIEIFYSGDESKDSLNFTIQRAKNSGFKHFIAPLTTDGIEVINNSDYDDLIFYIPTVNIKSIQNPSSNIFFGGIDYEAQIQKLLTKSNGKVSVFGDGSKVANMLNDIVANNTDNPYIKNIEGNDIKLNFLKDNYRVKNSSIFLNTPLIKSALLSSQFRVFDLNPHILLSTQLNYNSALISLTQSKDRQNIYIANSIMTPDSQLETLSALLGQKLAYDWVAYSTMIGMDFIYLNYINKNAKAIFKEKLQNNQVQYKIDIMRAGNYGFYIDEEI</sequence>
<dbReference type="AlphaFoldDB" id="A0A1X9SWD5"/>
<reference evidence="2" key="1">
    <citation type="journal article" date="2017" name="Genome Biol. Evol.">
        <title>Comparative Genomic Analysis Identifies a Campylobacter Clade Deficient in Selenium Metabolism.</title>
        <authorList>
            <person name="Miller W.G."/>
            <person name="Yee E."/>
            <person name="Lopes B.S."/>
            <person name="Chapman M.H."/>
            <person name="Huynh S."/>
            <person name="Bono J.L."/>
            <person name="Parker C.T."/>
            <person name="Strachan N.J.C."/>
            <person name="Forbes K.J."/>
        </authorList>
    </citation>
    <scope>NUCLEOTIDE SEQUENCE [LARGE SCALE GENOMIC DNA]</scope>
    <source>
        <strain evidence="2">RM6137</strain>
    </source>
</reference>
<name>A0A1X9SWD5_9BACT</name>
<proteinExistence type="predicted"/>
<evidence type="ECO:0000313" key="1">
    <source>
        <dbReference type="EMBL" id="ARR00496.1"/>
    </source>
</evidence>
<dbReference type="KEGG" id="camy:CSUIS_0680"/>
<dbReference type="RefSeq" id="WP_086297097.1">
    <property type="nucleotide sequence ID" value="NZ_CP018789.1"/>
</dbReference>
<organism evidence="1 2">
    <name type="scientific">Campylobacter porcelli</name>
    <dbReference type="NCBI Taxonomy" id="1660073"/>
    <lineage>
        <taxon>Bacteria</taxon>
        <taxon>Pseudomonadati</taxon>
        <taxon>Campylobacterota</taxon>
        <taxon>Epsilonproteobacteria</taxon>
        <taxon>Campylobacterales</taxon>
        <taxon>Campylobacteraceae</taxon>
        <taxon>Campylobacter</taxon>
    </lineage>
</organism>
<gene>
    <name evidence="1" type="ORF">CSUIS_0680</name>
</gene>
<dbReference type="STRING" id="1660073.CSUIS_0680"/>
<dbReference type="Proteomes" id="UP000194260">
    <property type="component" value="Chromosome"/>
</dbReference>